<dbReference type="PANTHER" id="PTHR10846:SF73">
    <property type="entry name" value="SODIUM_CALCIUM EXCHANGER MEMBRANE REGION DOMAIN-CONTAINING PROTEIN"/>
    <property type="match status" value="1"/>
</dbReference>
<feature type="transmembrane region" description="Helical" evidence="8">
    <location>
        <begin position="269"/>
        <end position="288"/>
    </location>
</feature>
<evidence type="ECO:0000259" key="9">
    <source>
        <dbReference type="Pfam" id="PF01699"/>
    </source>
</evidence>
<keyword evidence="5 8" id="KW-0812">Transmembrane</keyword>
<reference evidence="10" key="1">
    <citation type="submission" date="2020-11" db="EMBL/GenBank/DDBJ databases">
        <authorList>
            <person name="Tran Van P."/>
        </authorList>
    </citation>
    <scope>NUCLEOTIDE SEQUENCE</scope>
</reference>
<keyword evidence="4" id="KW-0109">Calcium transport</keyword>
<dbReference type="EMBL" id="CAJPIZ010024516">
    <property type="protein sequence ID" value="CAG2118489.1"/>
    <property type="molecule type" value="Genomic_DNA"/>
</dbReference>
<evidence type="ECO:0000256" key="6">
    <source>
        <dbReference type="ARBA" id="ARBA00022989"/>
    </source>
</evidence>
<keyword evidence="4" id="KW-0106">Calcium</keyword>
<name>A0A7R9LFW9_9ACAR</name>
<evidence type="ECO:0000313" key="11">
    <source>
        <dbReference type="Proteomes" id="UP000759131"/>
    </source>
</evidence>
<sequence>ITIVNFGALNKPLSLSPEITASILIPFGTSGPEIFSSVIGILFTDNDIGTGAIIGSSCYNQLAIPAACGLTVAYFVGQPIKLDAQPILKDLFFYIISVIGLIFTIKDNSVDILDATLLLTLFALYVGVKVGQTYGNTSEDMNGNLEVEPRGLDSGDGVCKDKMKTIDDNDDDLFDNKYVNTLLTPLTYMFDITMPSQMSSIIKFFISIAWLSTISYVSVISITDFSETLCIPHTIAGMTVLAAGSAVPDLVTAVVVIRKTGEASVGISSAISANIFAILVGLGFPWFIKCALNAYNGSVTSVAIHSQSLPITSCLLLAAIFALIMALKLSEWQLFSKLAYICGSIHAVFFCLTLVVDIY</sequence>
<keyword evidence="4" id="KW-0813">Transport</keyword>
<dbReference type="GO" id="GO:0005886">
    <property type="term" value="C:plasma membrane"/>
    <property type="evidence" value="ECO:0007669"/>
    <property type="project" value="TreeGrafter"/>
</dbReference>
<feature type="non-terminal residue" evidence="10">
    <location>
        <position position="359"/>
    </location>
</feature>
<dbReference type="Proteomes" id="UP000759131">
    <property type="component" value="Unassembled WGS sequence"/>
</dbReference>
<evidence type="ECO:0000256" key="5">
    <source>
        <dbReference type="ARBA" id="ARBA00022692"/>
    </source>
</evidence>
<feature type="domain" description="Sodium/calcium exchanger membrane region" evidence="9">
    <location>
        <begin position="200"/>
        <end position="356"/>
    </location>
</feature>
<evidence type="ECO:0000256" key="4">
    <source>
        <dbReference type="ARBA" id="ARBA00022568"/>
    </source>
</evidence>
<evidence type="ECO:0000313" key="10">
    <source>
        <dbReference type="EMBL" id="CAD7640961.1"/>
    </source>
</evidence>
<evidence type="ECO:0000256" key="8">
    <source>
        <dbReference type="SAM" id="Phobius"/>
    </source>
</evidence>
<dbReference type="OrthoDB" id="6515434at2759"/>
<accession>A0A7R9LFW9</accession>
<dbReference type="GO" id="GO:0008273">
    <property type="term" value="F:calcium, potassium:sodium antiporter activity"/>
    <property type="evidence" value="ECO:0007669"/>
    <property type="project" value="TreeGrafter"/>
</dbReference>
<evidence type="ECO:0000256" key="3">
    <source>
        <dbReference type="ARBA" id="ARBA00022449"/>
    </source>
</evidence>
<feature type="transmembrane region" description="Helical" evidence="8">
    <location>
        <begin position="235"/>
        <end position="257"/>
    </location>
</feature>
<dbReference type="PANTHER" id="PTHR10846">
    <property type="entry name" value="SODIUM/POTASSIUM/CALCIUM EXCHANGER"/>
    <property type="match status" value="1"/>
</dbReference>
<dbReference type="GO" id="GO:0005262">
    <property type="term" value="F:calcium channel activity"/>
    <property type="evidence" value="ECO:0007669"/>
    <property type="project" value="TreeGrafter"/>
</dbReference>
<keyword evidence="7 8" id="KW-0472">Membrane</keyword>
<dbReference type="Gene3D" id="1.20.1420.30">
    <property type="entry name" value="NCX, central ion-binding region"/>
    <property type="match status" value="2"/>
</dbReference>
<feature type="domain" description="Sodium/calcium exchanger membrane region" evidence="9">
    <location>
        <begin position="13"/>
        <end position="128"/>
    </location>
</feature>
<gene>
    <name evidence="10" type="ORF">OSB1V03_LOCUS18440</name>
</gene>
<dbReference type="InterPro" id="IPR004837">
    <property type="entry name" value="NaCa_Exmemb"/>
</dbReference>
<dbReference type="InterPro" id="IPR044880">
    <property type="entry name" value="NCX_ion-bd_dom_sf"/>
</dbReference>
<feature type="transmembrane region" description="Helical" evidence="8">
    <location>
        <begin position="204"/>
        <end position="223"/>
    </location>
</feature>
<protein>
    <recommendedName>
        <fullName evidence="9">Sodium/calcium exchanger membrane region domain-containing protein</fullName>
    </recommendedName>
</protein>
<proteinExistence type="inferred from homology"/>
<dbReference type="AlphaFoldDB" id="A0A7R9LFW9"/>
<dbReference type="GO" id="GO:0006874">
    <property type="term" value="P:intracellular calcium ion homeostasis"/>
    <property type="evidence" value="ECO:0007669"/>
    <property type="project" value="TreeGrafter"/>
</dbReference>
<organism evidence="10">
    <name type="scientific">Medioppia subpectinata</name>
    <dbReference type="NCBI Taxonomy" id="1979941"/>
    <lineage>
        <taxon>Eukaryota</taxon>
        <taxon>Metazoa</taxon>
        <taxon>Ecdysozoa</taxon>
        <taxon>Arthropoda</taxon>
        <taxon>Chelicerata</taxon>
        <taxon>Arachnida</taxon>
        <taxon>Acari</taxon>
        <taxon>Acariformes</taxon>
        <taxon>Sarcoptiformes</taxon>
        <taxon>Oribatida</taxon>
        <taxon>Brachypylina</taxon>
        <taxon>Oppioidea</taxon>
        <taxon>Oppiidae</taxon>
        <taxon>Medioppia</taxon>
    </lineage>
</organism>
<dbReference type="Pfam" id="PF01699">
    <property type="entry name" value="Na_Ca_ex"/>
    <property type="match status" value="2"/>
</dbReference>
<comment type="subcellular location">
    <subcellularLocation>
        <location evidence="1">Membrane</location>
        <topology evidence="1">Multi-pass membrane protein</topology>
    </subcellularLocation>
</comment>
<dbReference type="InterPro" id="IPR004481">
    <property type="entry name" value="K/Na/Ca-exchanger"/>
</dbReference>
<feature type="transmembrane region" description="Helical" evidence="8">
    <location>
        <begin position="87"/>
        <end position="106"/>
    </location>
</feature>
<feature type="transmembrane region" description="Helical" evidence="8">
    <location>
        <begin position="308"/>
        <end position="326"/>
    </location>
</feature>
<keyword evidence="11" id="KW-1185">Reference proteome</keyword>
<comment type="similarity">
    <text evidence="2">Belongs to the Ca(2+):cation antiporter (CaCA) (TC 2.A.19) family. SLC24A subfamily.</text>
</comment>
<feature type="transmembrane region" description="Helical" evidence="8">
    <location>
        <begin position="338"/>
        <end position="356"/>
    </location>
</feature>
<evidence type="ECO:0000256" key="2">
    <source>
        <dbReference type="ARBA" id="ARBA00005364"/>
    </source>
</evidence>
<keyword evidence="3" id="KW-0050">Antiport</keyword>
<keyword evidence="6 8" id="KW-1133">Transmembrane helix</keyword>
<dbReference type="EMBL" id="OC879091">
    <property type="protein sequence ID" value="CAD7640961.1"/>
    <property type="molecule type" value="Genomic_DNA"/>
</dbReference>
<keyword evidence="4" id="KW-0406">Ion transport</keyword>
<feature type="transmembrane region" description="Helical" evidence="8">
    <location>
        <begin position="112"/>
        <end position="128"/>
    </location>
</feature>
<evidence type="ECO:0000256" key="7">
    <source>
        <dbReference type="ARBA" id="ARBA00023136"/>
    </source>
</evidence>
<evidence type="ECO:0000256" key="1">
    <source>
        <dbReference type="ARBA" id="ARBA00004141"/>
    </source>
</evidence>